<evidence type="ECO:0000259" key="14">
    <source>
        <dbReference type="Pfam" id="PF08245"/>
    </source>
</evidence>
<comment type="caution">
    <text evidence="10">Lacks conserved residue(s) required for the propagation of feature annotation.</text>
</comment>
<dbReference type="PANTHER" id="PTHR43024">
    <property type="entry name" value="UDP-N-ACETYLMURAMOYL-TRIPEPTIDE--D-ALANYL-D-ALANINE LIGASE"/>
    <property type="match status" value="1"/>
</dbReference>
<dbReference type="RefSeq" id="WP_095622093.1">
    <property type="nucleotide sequence ID" value="NZ_NSKB01000006.1"/>
</dbReference>
<dbReference type="InterPro" id="IPR036615">
    <property type="entry name" value="Mur_ligase_C_dom_sf"/>
</dbReference>
<keyword evidence="6 10" id="KW-0133">Cell shape</keyword>
<evidence type="ECO:0000313" key="16">
    <source>
        <dbReference type="Proteomes" id="UP000217771"/>
    </source>
</evidence>
<keyword evidence="4 10" id="KW-0547">Nucleotide-binding</keyword>
<dbReference type="Pfam" id="PF08245">
    <property type="entry name" value="Mur_ligase_M"/>
    <property type="match status" value="1"/>
</dbReference>
<organism evidence="15 16">
    <name type="scientific">Halomonas salipaludis</name>
    <dbReference type="NCBI Taxonomy" id="2032625"/>
    <lineage>
        <taxon>Bacteria</taxon>
        <taxon>Pseudomonadati</taxon>
        <taxon>Pseudomonadota</taxon>
        <taxon>Gammaproteobacteria</taxon>
        <taxon>Oceanospirillales</taxon>
        <taxon>Halomonadaceae</taxon>
        <taxon>Halomonas</taxon>
    </lineage>
</organism>
<keyword evidence="3 10" id="KW-0132">Cell division</keyword>
<dbReference type="UniPathway" id="UPA00219"/>
<evidence type="ECO:0000259" key="12">
    <source>
        <dbReference type="Pfam" id="PF01225"/>
    </source>
</evidence>
<dbReference type="GO" id="GO:0008766">
    <property type="term" value="F:UDP-N-acetylmuramoylalanyl-D-glutamyl-2,6-diaminopimelate-D-alanyl-D-alanine ligase activity"/>
    <property type="evidence" value="ECO:0007669"/>
    <property type="project" value="RHEA"/>
</dbReference>
<evidence type="ECO:0000256" key="6">
    <source>
        <dbReference type="ARBA" id="ARBA00022960"/>
    </source>
</evidence>
<comment type="similarity">
    <text evidence="10">Belongs to the MurCDEF family. MurF subfamily.</text>
</comment>
<dbReference type="AlphaFoldDB" id="A0A2A2ESX8"/>
<dbReference type="Pfam" id="PF02875">
    <property type="entry name" value="Mur_ligase_C"/>
    <property type="match status" value="1"/>
</dbReference>
<dbReference type="Gene3D" id="3.90.190.20">
    <property type="entry name" value="Mur ligase, C-terminal domain"/>
    <property type="match status" value="1"/>
</dbReference>
<dbReference type="InterPro" id="IPR035911">
    <property type="entry name" value="MurE/MurF_N"/>
</dbReference>
<evidence type="ECO:0000256" key="10">
    <source>
        <dbReference type="HAMAP-Rule" id="MF_02019"/>
    </source>
</evidence>
<evidence type="ECO:0000256" key="5">
    <source>
        <dbReference type="ARBA" id="ARBA00022840"/>
    </source>
</evidence>
<dbReference type="InterPro" id="IPR004101">
    <property type="entry name" value="Mur_ligase_C"/>
</dbReference>
<sequence length="460" mass="47260">MSAGLNTLGEVAAALGVAAPDEAGLALGAITTDTRALAAGALFVALRGERFDGHDFIAQARAAGAAAAVVEQRLDDPLPQLVVPDSRLALGLLGLARRRAWAQAGGRQLAAITGNSGKTTVKELLAGLLAQQGATLATRGNLNNDIGVPLTLLELCDEHRHAVIELGANHLGEIAWTTVLAVPDVALITNVTGAHVGEFGGMGQIALAKAEILAGLGPRGVAVLNRDDRFYPLWRRLAGEREVIDFSLSDAGARVTAGALACDELGRYAFTLSFDGRQLGRVTLALLGRHNVANALAAAAAALAMGLDGDAVVRGLTVAAPMAGRMAVVAGLRGTRLIDDTYNANPGAVKAALDALADMPGPRWCLLGVMGELGEASPRLHAEVGRYAQEKGIDFLGTTGDAAREAATACGAAGCHFDDWEALVRHALNHLPPGASVLVKGSRSAGMERVIAALRADASR</sequence>
<feature type="domain" description="Mur ligase C-terminal" evidence="13">
    <location>
        <begin position="324"/>
        <end position="443"/>
    </location>
</feature>
<comment type="caution">
    <text evidence="15">The sequence shown here is derived from an EMBL/GenBank/DDBJ whole genome shotgun (WGS) entry which is preliminary data.</text>
</comment>
<keyword evidence="9 10" id="KW-0961">Cell wall biogenesis/degradation</keyword>
<dbReference type="EC" id="6.3.2.10" evidence="10 11"/>
<keyword evidence="8 10" id="KW-0131">Cell cycle</keyword>
<evidence type="ECO:0000256" key="4">
    <source>
        <dbReference type="ARBA" id="ARBA00022741"/>
    </source>
</evidence>
<evidence type="ECO:0000256" key="1">
    <source>
        <dbReference type="ARBA" id="ARBA00022490"/>
    </source>
</evidence>
<dbReference type="Pfam" id="PF01225">
    <property type="entry name" value="Mur_ligase"/>
    <property type="match status" value="1"/>
</dbReference>
<name>A0A2A2ESX8_9GAMM</name>
<evidence type="ECO:0000256" key="11">
    <source>
        <dbReference type="RuleBase" id="RU004136"/>
    </source>
</evidence>
<evidence type="ECO:0000256" key="2">
    <source>
        <dbReference type="ARBA" id="ARBA00022598"/>
    </source>
</evidence>
<dbReference type="Proteomes" id="UP000217771">
    <property type="component" value="Unassembled WGS sequence"/>
</dbReference>
<protein>
    <recommendedName>
        <fullName evidence="10 11">UDP-N-acetylmuramoyl-tripeptide--D-alanyl-D-alanine ligase</fullName>
        <ecNumber evidence="10 11">6.3.2.10</ecNumber>
    </recommendedName>
    <alternativeName>
        <fullName evidence="10">D-alanyl-D-alanine-adding enzyme</fullName>
    </alternativeName>
</protein>
<dbReference type="PANTHER" id="PTHR43024:SF1">
    <property type="entry name" value="UDP-N-ACETYLMURAMOYL-TRIPEPTIDE--D-ALANYL-D-ALANINE LIGASE"/>
    <property type="match status" value="1"/>
</dbReference>
<reference evidence="15 16" key="1">
    <citation type="submission" date="2017-08" db="EMBL/GenBank/DDBJ databases">
        <title>Halomonas alkalisoli sp. nov., isolated from saline alkaline soil.</title>
        <authorList>
            <person name="Wang D."/>
            <person name="Zhang G."/>
        </authorList>
    </citation>
    <scope>NUCLEOTIDE SEQUENCE [LARGE SCALE GENOMIC DNA]</scope>
    <source>
        <strain evidence="15 16">WRN001</strain>
    </source>
</reference>
<evidence type="ECO:0000256" key="8">
    <source>
        <dbReference type="ARBA" id="ARBA00023306"/>
    </source>
</evidence>
<keyword evidence="1 10" id="KW-0963">Cytoplasm</keyword>
<dbReference type="OrthoDB" id="9801978at2"/>
<dbReference type="EMBL" id="NSKB01000006">
    <property type="protein sequence ID" value="PAU75670.1"/>
    <property type="molecule type" value="Genomic_DNA"/>
</dbReference>
<comment type="pathway">
    <text evidence="10 11">Cell wall biogenesis; peptidoglycan biosynthesis.</text>
</comment>
<evidence type="ECO:0000256" key="7">
    <source>
        <dbReference type="ARBA" id="ARBA00022984"/>
    </source>
</evidence>
<dbReference type="GO" id="GO:0051301">
    <property type="term" value="P:cell division"/>
    <property type="evidence" value="ECO:0007669"/>
    <property type="project" value="UniProtKB-KW"/>
</dbReference>
<dbReference type="GO" id="GO:0071555">
    <property type="term" value="P:cell wall organization"/>
    <property type="evidence" value="ECO:0007669"/>
    <property type="project" value="UniProtKB-KW"/>
</dbReference>
<evidence type="ECO:0000313" key="15">
    <source>
        <dbReference type="EMBL" id="PAU75670.1"/>
    </source>
</evidence>
<keyword evidence="2 10" id="KW-0436">Ligase</keyword>
<accession>A0A2A2ESX8</accession>
<keyword evidence="5 10" id="KW-0067">ATP-binding</keyword>
<dbReference type="GO" id="GO:0047480">
    <property type="term" value="F:UDP-N-acetylmuramoyl-tripeptide-D-alanyl-D-alanine ligase activity"/>
    <property type="evidence" value="ECO:0007669"/>
    <property type="project" value="UniProtKB-UniRule"/>
</dbReference>
<dbReference type="Gene3D" id="3.40.1190.10">
    <property type="entry name" value="Mur-like, catalytic domain"/>
    <property type="match status" value="1"/>
</dbReference>
<evidence type="ECO:0000256" key="9">
    <source>
        <dbReference type="ARBA" id="ARBA00023316"/>
    </source>
</evidence>
<feature type="domain" description="Mur ligase N-terminal catalytic" evidence="12">
    <location>
        <begin position="30"/>
        <end position="72"/>
    </location>
</feature>
<comment type="function">
    <text evidence="10 11">Involved in cell wall formation. Catalyzes the final step in the synthesis of UDP-N-acetylmuramoyl-pentapeptide, the precursor of murein.</text>
</comment>
<dbReference type="GO" id="GO:0005737">
    <property type="term" value="C:cytoplasm"/>
    <property type="evidence" value="ECO:0007669"/>
    <property type="project" value="UniProtKB-SubCell"/>
</dbReference>
<evidence type="ECO:0000256" key="3">
    <source>
        <dbReference type="ARBA" id="ARBA00022618"/>
    </source>
</evidence>
<keyword evidence="16" id="KW-1185">Reference proteome</keyword>
<dbReference type="HAMAP" id="MF_02019">
    <property type="entry name" value="MurF"/>
    <property type="match status" value="1"/>
</dbReference>
<evidence type="ECO:0000259" key="13">
    <source>
        <dbReference type="Pfam" id="PF02875"/>
    </source>
</evidence>
<dbReference type="GO" id="GO:0005524">
    <property type="term" value="F:ATP binding"/>
    <property type="evidence" value="ECO:0007669"/>
    <property type="project" value="UniProtKB-UniRule"/>
</dbReference>
<dbReference type="SUPFAM" id="SSF53623">
    <property type="entry name" value="MurD-like peptide ligases, catalytic domain"/>
    <property type="match status" value="1"/>
</dbReference>
<feature type="domain" description="Mur ligase central" evidence="14">
    <location>
        <begin position="112"/>
        <end position="302"/>
    </location>
</feature>
<proteinExistence type="inferred from homology"/>
<dbReference type="GO" id="GO:0008360">
    <property type="term" value="P:regulation of cell shape"/>
    <property type="evidence" value="ECO:0007669"/>
    <property type="project" value="UniProtKB-KW"/>
</dbReference>
<keyword evidence="7 10" id="KW-0573">Peptidoglycan synthesis</keyword>
<gene>
    <name evidence="10" type="primary">murF</name>
    <name evidence="15" type="ORF">CK498_17280</name>
</gene>
<dbReference type="SUPFAM" id="SSF63418">
    <property type="entry name" value="MurE/MurF N-terminal domain"/>
    <property type="match status" value="1"/>
</dbReference>
<dbReference type="InterPro" id="IPR005863">
    <property type="entry name" value="UDP-N-AcMur_synth"/>
</dbReference>
<dbReference type="InterPro" id="IPR000713">
    <property type="entry name" value="Mur_ligase_N"/>
</dbReference>
<dbReference type="SUPFAM" id="SSF53244">
    <property type="entry name" value="MurD-like peptide ligases, peptide-binding domain"/>
    <property type="match status" value="1"/>
</dbReference>
<dbReference type="NCBIfam" id="TIGR01143">
    <property type="entry name" value="murF"/>
    <property type="match status" value="1"/>
</dbReference>
<dbReference type="InterPro" id="IPR036565">
    <property type="entry name" value="Mur-like_cat_sf"/>
</dbReference>
<dbReference type="InterPro" id="IPR051046">
    <property type="entry name" value="MurCDEF_CellWall_CoF430Synth"/>
</dbReference>
<comment type="subcellular location">
    <subcellularLocation>
        <location evidence="10 11">Cytoplasm</location>
    </subcellularLocation>
</comment>
<dbReference type="Gene3D" id="3.40.1390.10">
    <property type="entry name" value="MurE/MurF, N-terminal domain"/>
    <property type="match status" value="1"/>
</dbReference>
<dbReference type="InterPro" id="IPR013221">
    <property type="entry name" value="Mur_ligase_cen"/>
</dbReference>
<dbReference type="GO" id="GO:0009252">
    <property type="term" value="P:peptidoglycan biosynthetic process"/>
    <property type="evidence" value="ECO:0007669"/>
    <property type="project" value="UniProtKB-UniRule"/>
</dbReference>
<comment type="catalytic activity">
    <reaction evidence="10 11">
        <text>D-alanyl-D-alanine + UDP-N-acetyl-alpha-D-muramoyl-L-alanyl-gamma-D-glutamyl-meso-2,6-diaminopimelate + ATP = UDP-N-acetyl-alpha-D-muramoyl-L-alanyl-gamma-D-glutamyl-meso-2,6-diaminopimeloyl-D-alanyl-D-alanine + ADP + phosphate + H(+)</text>
        <dbReference type="Rhea" id="RHEA:28374"/>
        <dbReference type="ChEBI" id="CHEBI:15378"/>
        <dbReference type="ChEBI" id="CHEBI:30616"/>
        <dbReference type="ChEBI" id="CHEBI:43474"/>
        <dbReference type="ChEBI" id="CHEBI:57822"/>
        <dbReference type="ChEBI" id="CHEBI:61386"/>
        <dbReference type="ChEBI" id="CHEBI:83905"/>
        <dbReference type="ChEBI" id="CHEBI:456216"/>
        <dbReference type="EC" id="6.3.2.10"/>
    </reaction>
</comment>